<organism evidence="2 3">
    <name type="scientific">Tanacetum coccineum</name>
    <dbReference type="NCBI Taxonomy" id="301880"/>
    <lineage>
        <taxon>Eukaryota</taxon>
        <taxon>Viridiplantae</taxon>
        <taxon>Streptophyta</taxon>
        <taxon>Embryophyta</taxon>
        <taxon>Tracheophyta</taxon>
        <taxon>Spermatophyta</taxon>
        <taxon>Magnoliopsida</taxon>
        <taxon>eudicotyledons</taxon>
        <taxon>Gunneridae</taxon>
        <taxon>Pentapetalae</taxon>
        <taxon>asterids</taxon>
        <taxon>campanulids</taxon>
        <taxon>Asterales</taxon>
        <taxon>Asteraceae</taxon>
        <taxon>Asteroideae</taxon>
        <taxon>Anthemideae</taxon>
        <taxon>Anthemidinae</taxon>
        <taxon>Tanacetum</taxon>
    </lineage>
</organism>
<evidence type="ECO:0000313" key="2">
    <source>
        <dbReference type="EMBL" id="GJS77249.1"/>
    </source>
</evidence>
<sequence length="105" mass="11772">MEKATTTTSSLEAEQDSEAQTRFEAAPKLSNDPPLSRVNTLRSREDSMKPKGIDGTYGSEGFHQIVDFLNASHIRFALSKNPTIYDYNIKQFWQTATVNTIDNGE</sequence>
<comment type="caution">
    <text evidence="2">The sequence shown here is derived from an EMBL/GenBank/DDBJ whole genome shotgun (WGS) entry which is preliminary data.</text>
</comment>
<dbReference type="EMBL" id="BQNB010010433">
    <property type="protein sequence ID" value="GJS77249.1"/>
    <property type="molecule type" value="Genomic_DNA"/>
</dbReference>
<evidence type="ECO:0000256" key="1">
    <source>
        <dbReference type="SAM" id="MobiDB-lite"/>
    </source>
</evidence>
<gene>
    <name evidence="2" type="ORF">Tco_0727130</name>
</gene>
<accession>A0ABQ4YHI9</accession>
<feature type="compositionally biased region" description="Basic and acidic residues" evidence="1">
    <location>
        <begin position="42"/>
        <end position="52"/>
    </location>
</feature>
<name>A0ABQ4YHI9_9ASTR</name>
<keyword evidence="3" id="KW-1185">Reference proteome</keyword>
<protein>
    <submittedName>
        <fullName evidence="2">Uncharacterized protein</fullName>
    </submittedName>
</protein>
<reference evidence="2" key="1">
    <citation type="journal article" date="2022" name="Int. J. Mol. Sci.">
        <title>Draft Genome of Tanacetum Coccineum: Genomic Comparison of Closely Related Tanacetum-Family Plants.</title>
        <authorList>
            <person name="Yamashiro T."/>
            <person name="Shiraishi A."/>
            <person name="Nakayama K."/>
            <person name="Satake H."/>
        </authorList>
    </citation>
    <scope>NUCLEOTIDE SEQUENCE</scope>
</reference>
<feature type="compositionally biased region" description="Polar residues" evidence="1">
    <location>
        <begin position="1"/>
        <end position="12"/>
    </location>
</feature>
<dbReference type="Proteomes" id="UP001151760">
    <property type="component" value="Unassembled WGS sequence"/>
</dbReference>
<evidence type="ECO:0000313" key="3">
    <source>
        <dbReference type="Proteomes" id="UP001151760"/>
    </source>
</evidence>
<proteinExistence type="predicted"/>
<feature type="region of interest" description="Disordered" evidence="1">
    <location>
        <begin position="1"/>
        <end position="56"/>
    </location>
</feature>
<reference evidence="2" key="2">
    <citation type="submission" date="2022-01" db="EMBL/GenBank/DDBJ databases">
        <authorList>
            <person name="Yamashiro T."/>
            <person name="Shiraishi A."/>
            <person name="Satake H."/>
            <person name="Nakayama K."/>
        </authorList>
    </citation>
    <scope>NUCLEOTIDE SEQUENCE</scope>
</reference>